<dbReference type="InterPro" id="IPR011993">
    <property type="entry name" value="PH-like_dom_sf"/>
</dbReference>
<feature type="region of interest" description="Disordered" evidence="1">
    <location>
        <begin position="1310"/>
        <end position="1377"/>
    </location>
</feature>
<feature type="compositionally biased region" description="Low complexity" evidence="1">
    <location>
        <begin position="1105"/>
        <end position="1126"/>
    </location>
</feature>
<feature type="region of interest" description="Disordered" evidence="1">
    <location>
        <begin position="734"/>
        <end position="970"/>
    </location>
</feature>
<sequence length="1723" mass="187917">MEEKERCRSRSPARRTSRVQQVVGTIIRRTRESLSRERLLGDGRSQRSNSLSNQNFQAKLTLQITRDPVLDSSTGHGFILTTNAPLLVRDIAAGSPADGILYPGDQVLQINDIVLEDLSAEQVEDLLRDLEDCITLTILRHMTNPKSSIMSAEKRARLRNNPVKVRFAEEVVVNGHTQGNSLLFLPNVLKVYLENGQTKAFKFDNSTTVKDIVLTLKDKLSIRAIEYFALVLEQQYSITKLLLLHEDEFIQKVVQKKDSHDYRCLFRVCFVPRDPMDLLQDDPSTFEYLFLQSVGDVLLERFAVEMKCNTALRLAALHMHERLDSCGQTRASIKSITREFGMDSFISPTLLSNMREKDLRKAISYHLKKIQALLEPRQKVISSSQARLAYLTQLGELISYGGRSYTATMMLQDREVLVSLLVGAKYGMSQVINHKLNMISTLVEFSSISRVELLSESEKVSVLRISLHDMKPFALLMDSLAAKDLGCQLGGYCKLLVDPSVNVFRLGRPKVRVHRIPAEEGVCGRFAVIEGVCYESLSSYVSRCCSDSDDSTDEDDPMDSQNCKRPDPASQDWEERRRAEEEKRREEERKEKEEHKGKQEVKIIVTTVGTENEGEEEGGATGSGLRKFSIMDEEMNLESTWYHTDPRVTSSFSSLSSGSLSAALEESSAAAKAPSRLDALRGPCTSEDLPGLDVHQPYLLEPKRHQGPLRPTNLNYRGNDNSCLCFAELSKADFLPSPPEATSDDEDDDDEEEEPVVGGLRRISKIPSSRDLRMIDSIPFQRSPIRRKKKVPPKVPVRTSSIPVDKAEQGEQRLSKDEEGLFLTPSPNPKPALLVKGTASESEDEFFDAQERFTPPVPDLSDAELADRRNANRLSGGWNGPSAVLEKEPSSPLANKAKSSKIKREVETIKGPTNQLTNQQTSLAEPSQKPQVKVKPLLAPKPQLPPKPKIIPPKSPQHGRSYAHCNGDASGRLSSELLEMEPDTMEFKSVTYGAGGLPLSSPLIRAVRCSKQPLPITTPQTEEKTKKKQENSPKKNKDLTHENGARVVSNDKAYIPDEKESPRVERKSNGTALPTRKPPNLPLIPLSNSGTKLAIPPPVPPKPTSPTNLHPLSLPASSPTSPSDPSKGIFKDGISTPNGIHPWSSRNGSVQSGSRRVSLSHESLSPTNADAPLTLTTSLTSTNSKGVAGLESRQPGRSGSGSDLRTSSSSLGGRLPASALRGKIQALPWYMTRSQEILGTLDYPSTSSINGDTSGFGSGLSVASGLSDFNKTPVKEKVSVILKSGGKENILEDGAEVVIATIKEAQDVTSHMKKGNGTNGSHPNLTFKENSAHSGSVSSEQPQSRPHSAVGLGGVSSMQIGGDSPTSSVADTTPPQQHREACGCRTVYANCFSGDTEDGISFDEELTIYEFSRRTRPKPARPAPVSSPITPSPSPKPNILSLLRDNPRPLSTFSTASSELSPVVSRPVSPTHSFGGPLRTLSNRNYGGLKGGFVSLRQDIDQLTLVLERGSLEQTQQKSCQDSKQDITGMKVGPDLNHNGTEGNTIPGPDPNCTGTSTAAMTEAERSLLQAEARRLATGCQRATRVGWAPDEALRSLSNSFSALVQLSAACLRTNPCPGCEICHNASLVHGDEDDDSQEAMDKLKEIVGLYREFVGAVETAGTGVGVGGKSVGLTGSGQGQGESEGVRLLAKRCTVLISSVFALTQLFRTRTPDTPGHVPLNF</sequence>
<organism evidence="4 5">
    <name type="scientific">Zoarces viviparus</name>
    <name type="common">Viviparous eelpout</name>
    <name type="synonym">Blennius viviparus</name>
    <dbReference type="NCBI Taxonomy" id="48416"/>
    <lineage>
        <taxon>Eukaryota</taxon>
        <taxon>Metazoa</taxon>
        <taxon>Chordata</taxon>
        <taxon>Craniata</taxon>
        <taxon>Vertebrata</taxon>
        <taxon>Euteleostomi</taxon>
        <taxon>Actinopterygii</taxon>
        <taxon>Neopterygii</taxon>
        <taxon>Teleostei</taxon>
        <taxon>Neoteleostei</taxon>
        <taxon>Acanthomorphata</taxon>
        <taxon>Eupercaria</taxon>
        <taxon>Perciformes</taxon>
        <taxon>Cottioidei</taxon>
        <taxon>Zoarcales</taxon>
        <taxon>Zoarcidae</taxon>
        <taxon>Zoarcinae</taxon>
        <taxon>Zoarces</taxon>
    </lineage>
</organism>
<evidence type="ECO:0000256" key="1">
    <source>
        <dbReference type="SAM" id="MobiDB-lite"/>
    </source>
</evidence>
<dbReference type="SMART" id="SM00228">
    <property type="entry name" value="PDZ"/>
    <property type="match status" value="1"/>
</dbReference>
<feature type="region of interest" description="Disordered" evidence="1">
    <location>
        <begin position="1"/>
        <end position="20"/>
    </location>
</feature>
<protein>
    <recommendedName>
        <fullName evidence="6">FERM and PDZ domain-containing protein 1</fullName>
    </recommendedName>
</protein>
<feature type="region of interest" description="Disordered" evidence="1">
    <location>
        <begin position="1414"/>
        <end position="1437"/>
    </location>
</feature>
<dbReference type="Proteomes" id="UP001488805">
    <property type="component" value="Unassembled WGS sequence"/>
</dbReference>
<dbReference type="PROSITE" id="PS50057">
    <property type="entry name" value="FERM_3"/>
    <property type="match status" value="1"/>
</dbReference>
<feature type="compositionally biased region" description="Polar residues" evidence="1">
    <location>
        <begin position="1319"/>
        <end position="1346"/>
    </location>
</feature>
<dbReference type="SUPFAM" id="SSF47031">
    <property type="entry name" value="Second domain of FERM"/>
    <property type="match status" value="1"/>
</dbReference>
<comment type="caution">
    <text evidence="4">The sequence shown here is derived from an EMBL/GenBank/DDBJ whole genome shotgun (WGS) entry which is preliminary data.</text>
</comment>
<dbReference type="Pfam" id="PF21989">
    <property type="entry name" value="RA_2"/>
    <property type="match status" value="1"/>
</dbReference>
<evidence type="ECO:0000313" key="5">
    <source>
        <dbReference type="Proteomes" id="UP001488805"/>
    </source>
</evidence>
<evidence type="ECO:0008006" key="6">
    <source>
        <dbReference type="Google" id="ProtNLM"/>
    </source>
</evidence>
<dbReference type="Pfam" id="PF00595">
    <property type="entry name" value="PDZ"/>
    <property type="match status" value="1"/>
</dbReference>
<dbReference type="InterPro" id="IPR019748">
    <property type="entry name" value="FERM_central"/>
</dbReference>
<feature type="compositionally biased region" description="Low complexity" evidence="1">
    <location>
        <begin position="1173"/>
        <end position="1184"/>
    </location>
</feature>
<evidence type="ECO:0000313" key="4">
    <source>
        <dbReference type="EMBL" id="KAK9518044.1"/>
    </source>
</evidence>
<feature type="compositionally biased region" description="Basic and acidic residues" evidence="1">
    <location>
        <begin position="562"/>
        <end position="601"/>
    </location>
</feature>
<feature type="region of interest" description="Disordered" evidence="1">
    <location>
        <begin position="546"/>
        <end position="602"/>
    </location>
</feature>
<feature type="compositionally biased region" description="Pro residues" evidence="1">
    <location>
        <begin position="1095"/>
        <end position="1104"/>
    </location>
</feature>
<dbReference type="Gene3D" id="1.20.80.10">
    <property type="match status" value="1"/>
</dbReference>
<dbReference type="InterPro" id="IPR001478">
    <property type="entry name" value="PDZ"/>
</dbReference>
<keyword evidence="5" id="KW-1185">Reference proteome</keyword>
<dbReference type="FunFam" id="2.30.29.30:FF:000066">
    <property type="entry name" value="FERM and PDZ domain-containing protein 4"/>
    <property type="match status" value="1"/>
</dbReference>
<feature type="compositionally biased region" description="Low complexity" evidence="1">
    <location>
        <begin position="660"/>
        <end position="674"/>
    </location>
</feature>
<dbReference type="InterPro" id="IPR014352">
    <property type="entry name" value="FERM/acyl-CoA-bd_prot_sf"/>
</dbReference>
<dbReference type="SMART" id="SM00295">
    <property type="entry name" value="B41"/>
    <property type="match status" value="1"/>
</dbReference>
<feature type="compositionally biased region" description="Low complexity" evidence="1">
    <location>
        <begin position="1196"/>
        <end position="1215"/>
    </location>
</feature>
<dbReference type="Gene3D" id="2.30.29.30">
    <property type="entry name" value="Pleckstrin-homology domain (PH domain)/Phosphotyrosine-binding domain (PTB)"/>
    <property type="match status" value="1"/>
</dbReference>
<dbReference type="InterPro" id="IPR029071">
    <property type="entry name" value="Ubiquitin-like_domsf"/>
</dbReference>
<dbReference type="SUPFAM" id="SSF54236">
    <property type="entry name" value="Ubiquitin-like"/>
    <property type="match status" value="1"/>
</dbReference>
<dbReference type="CDD" id="cd13183">
    <property type="entry name" value="FERM_C_FRMPD1_FRMPD3_FRMPD4"/>
    <property type="match status" value="1"/>
</dbReference>
<dbReference type="InterPro" id="IPR036034">
    <property type="entry name" value="PDZ_sf"/>
</dbReference>
<dbReference type="SUPFAM" id="SSF50156">
    <property type="entry name" value="PDZ domain-like"/>
    <property type="match status" value="1"/>
</dbReference>
<feature type="compositionally biased region" description="Basic and acidic residues" evidence="1">
    <location>
        <begin position="1054"/>
        <end position="1068"/>
    </location>
</feature>
<evidence type="ECO:0000259" key="3">
    <source>
        <dbReference type="PROSITE" id="PS50106"/>
    </source>
</evidence>
<feature type="compositionally biased region" description="Basic and acidic residues" evidence="1">
    <location>
        <begin position="1021"/>
        <end position="1044"/>
    </location>
</feature>
<dbReference type="PANTHER" id="PTHR46221">
    <property type="entry name" value="FERM AND PDZ DOMAIN-CONTAINING PROTEIN FAMILY MEMBER"/>
    <property type="match status" value="1"/>
</dbReference>
<feature type="compositionally biased region" description="Polar residues" evidence="1">
    <location>
        <begin position="911"/>
        <end position="925"/>
    </location>
</feature>
<feature type="region of interest" description="Disordered" evidence="1">
    <location>
        <begin position="1535"/>
        <end position="1557"/>
    </location>
</feature>
<gene>
    <name evidence="4" type="ORF">VZT92_023372</name>
</gene>
<dbReference type="PANTHER" id="PTHR46221:SF10">
    <property type="entry name" value="FERM AND PDZ DOMAIN-CONTAINING 1B"/>
    <property type="match status" value="1"/>
</dbReference>
<feature type="region of interest" description="Disordered" evidence="1">
    <location>
        <begin position="660"/>
        <end position="693"/>
    </location>
</feature>
<feature type="compositionally biased region" description="Polar residues" evidence="1">
    <location>
        <begin position="1356"/>
        <end position="1376"/>
    </location>
</feature>
<evidence type="ECO:0000259" key="2">
    <source>
        <dbReference type="PROSITE" id="PS50057"/>
    </source>
</evidence>
<dbReference type="CDD" id="cd21942">
    <property type="entry name" value="LGNbd_FRMPD1"/>
    <property type="match status" value="1"/>
</dbReference>
<accession>A0AAW1E621</accession>
<dbReference type="Pfam" id="PF00373">
    <property type="entry name" value="FERM_M"/>
    <property type="match status" value="1"/>
</dbReference>
<proteinExistence type="predicted"/>
<feature type="domain" description="PDZ" evidence="3">
    <location>
        <begin position="61"/>
        <end position="142"/>
    </location>
</feature>
<feature type="compositionally biased region" description="Polar residues" evidence="1">
    <location>
        <begin position="1144"/>
        <end position="1168"/>
    </location>
</feature>
<name>A0AAW1E621_ZOAVI</name>
<feature type="compositionally biased region" description="Acidic residues" evidence="1">
    <location>
        <begin position="547"/>
        <end position="558"/>
    </location>
</feature>
<dbReference type="InterPro" id="IPR041779">
    <property type="entry name" value="FRMPD1/3/4_FERM_C"/>
</dbReference>
<dbReference type="SUPFAM" id="SSF50729">
    <property type="entry name" value="PH domain-like"/>
    <property type="match status" value="1"/>
</dbReference>
<dbReference type="Gene3D" id="2.30.42.10">
    <property type="match status" value="1"/>
</dbReference>
<dbReference type="Gene3D" id="3.10.20.90">
    <property type="entry name" value="Phosphatidylinositol 3-kinase Catalytic Subunit, Chain A, domain 1"/>
    <property type="match status" value="1"/>
</dbReference>
<feature type="compositionally biased region" description="Pro residues" evidence="1">
    <location>
        <begin position="942"/>
        <end position="955"/>
    </location>
</feature>
<reference evidence="4 5" key="1">
    <citation type="journal article" date="2024" name="Genome Biol. Evol.">
        <title>Chromosome-level genome assembly of the viviparous eelpout Zoarces viviparus.</title>
        <authorList>
            <person name="Fuhrmann N."/>
            <person name="Brasseur M.V."/>
            <person name="Bakowski C.E."/>
            <person name="Podsiadlowski L."/>
            <person name="Prost S."/>
            <person name="Krehenwinkel H."/>
            <person name="Mayer C."/>
        </authorList>
    </citation>
    <scope>NUCLEOTIDE SEQUENCE [LARGE SCALE GENOMIC DNA]</scope>
    <source>
        <strain evidence="4">NO-MEL_2022_Ind0_liver</strain>
    </source>
</reference>
<dbReference type="PROSITE" id="PS50106">
    <property type="entry name" value="PDZ"/>
    <property type="match status" value="1"/>
</dbReference>
<feature type="compositionally biased region" description="Acidic residues" evidence="1">
    <location>
        <begin position="742"/>
        <end position="755"/>
    </location>
</feature>
<feature type="region of interest" description="Disordered" evidence="1">
    <location>
        <begin position="1010"/>
        <end position="1215"/>
    </location>
</feature>
<dbReference type="CDD" id="cd14473">
    <property type="entry name" value="FERM_B-lobe"/>
    <property type="match status" value="1"/>
</dbReference>
<dbReference type="InterPro" id="IPR019749">
    <property type="entry name" value="Band_41_domain"/>
</dbReference>
<feature type="compositionally biased region" description="Low complexity" evidence="1">
    <location>
        <begin position="929"/>
        <end position="941"/>
    </location>
</feature>
<feature type="domain" description="FERM" evidence="2">
    <location>
        <begin position="187"/>
        <end position="500"/>
    </location>
</feature>
<dbReference type="EMBL" id="JBCEZU010000538">
    <property type="protein sequence ID" value="KAK9518044.1"/>
    <property type="molecule type" value="Genomic_DNA"/>
</dbReference>
<dbReference type="InterPro" id="IPR000299">
    <property type="entry name" value="FERM_domain"/>
</dbReference>
<dbReference type="InterPro" id="IPR035963">
    <property type="entry name" value="FERM_2"/>
</dbReference>
<feature type="compositionally biased region" description="Basic and acidic residues" evidence="1">
    <location>
        <begin position="805"/>
        <end position="819"/>
    </location>
</feature>